<evidence type="ECO:0000313" key="1">
    <source>
        <dbReference type="EMBL" id="KKN43617.1"/>
    </source>
</evidence>
<protein>
    <submittedName>
        <fullName evidence="1">Uncharacterized protein</fullName>
    </submittedName>
</protein>
<accession>A0A0F9R337</accession>
<organism evidence="1">
    <name type="scientific">marine sediment metagenome</name>
    <dbReference type="NCBI Taxonomy" id="412755"/>
    <lineage>
        <taxon>unclassified sequences</taxon>
        <taxon>metagenomes</taxon>
        <taxon>ecological metagenomes</taxon>
    </lineage>
</organism>
<proteinExistence type="predicted"/>
<sequence>MKIIGETNNGYIVSIQKQELEKLTGYYYNKSKFDIGDVILIDKLYDQLTKLVEQPDEIKKMSISLKQAAGRLEKIDPVFHER</sequence>
<name>A0A0F9R337_9ZZZZ</name>
<reference evidence="1" key="1">
    <citation type="journal article" date="2015" name="Nature">
        <title>Complex archaea that bridge the gap between prokaryotes and eukaryotes.</title>
        <authorList>
            <person name="Spang A."/>
            <person name="Saw J.H."/>
            <person name="Jorgensen S.L."/>
            <person name="Zaremba-Niedzwiedzka K."/>
            <person name="Martijn J."/>
            <person name="Lind A.E."/>
            <person name="van Eijk R."/>
            <person name="Schleper C."/>
            <person name="Guy L."/>
            <person name="Ettema T.J."/>
        </authorList>
    </citation>
    <scope>NUCLEOTIDE SEQUENCE</scope>
</reference>
<dbReference type="AlphaFoldDB" id="A0A0F9R337"/>
<gene>
    <name evidence="1" type="ORF">LCGC14_0701600</name>
</gene>
<comment type="caution">
    <text evidence="1">The sequence shown here is derived from an EMBL/GenBank/DDBJ whole genome shotgun (WGS) entry which is preliminary data.</text>
</comment>
<dbReference type="EMBL" id="LAZR01001501">
    <property type="protein sequence ID" value="KKN43617.1"/>
    <property type="molecule type" value="Genomic_DNA"/>
</dbReference>